<organism evidence="3 4">
    <name type="scientific">Callipepla squamata</name>
    <name type="common">Scaled quail</name>
    <dbReference type="NCBI Taxonomy" id="9009"/>
    <lineage>
        <taxon>Eukaryota</taxon>
        <taxon>Metazoa</taxon>
        <taxon>Chordata</taxon>
        <taxon>Craniata</taxon>
        <taxon>Vertebrata</taxon>
        <taxon>Euteleostomi</taxon>
        <taxon>Archelosauria</taxon>
        <taxon>Archosauria</taxon>
        <taxon>Dinosauria</taxon>
        <taxon>Saurischia</taxon>
        <taxon>Theropoda</taxon>
        <taxon>Coelurosauria</taxon>
        <taxon>Aves</taxon>
        <taxon>Neognathae</taxon>
        <taxon>Galloanserae</taxon>
        <taxon>Galliformes</taxon>
        <taxon>Odontophoridae</taxon>
        <taxon>Callipepla</taxon>
    </lineage>
</organism>
<dbReference type="InterPro" id="IPR007110">
    <property type="entry name" value="Ig-like_dom"/>
</dbReference>
<dbReference type="InterPro" id="IPR003006">
    <property type="entry name" value="Ig/MHC_CS"/>
</dbReference>
<evidence type="ECO:0000313" key="4">
    <source>
        <dbReference type="Proteomes" id="UP000198323"/>
    </source>
</evidence>
<keyword evidence="4" id="KW-1185">Reference proteome</keyword>
<dbReference type="PANTHER" id="PTHR23411">
    <property type="entry name" value="TAPASIN"/>
    <property type="match status" value="1"/>
</dbReference>
<dbReference type="InterPro" id="IPR013098">
    <property type="entry name" value="Ig_I-set"/>
</dbReference>
<proteinExistence type="predicted"/>
<feature type="domain" description="Ig-like" evidence="2">
    <location>
        <begin position="213"/>
        <end position="315"/>
    </location>
</feature>
<dbReference type="Pfam" id="PF07679">
    <property type="entry name" value="I-set"/>
    <property type="match status" value="1"/>
</dbReference>
<dbReference type="SUPFAM" id="SSF48726">
    <property type="entry name" value="Immunoglobulin"/>
    <property type="match status" value="2"/>
</dbReference>
<dbReference type="OrthoDB" id="354769at2759"/>
<dbReference type="InterPro" id="IPR003597">
    <property type="entry name" value="Ig_C1-set"/>
</dbReference>
<feature type="non-terminal residue" evidence="3">
    <location>
        <position position="428"/>
    </location>
</feature>
<sequence>MGGGAWLAAGCILSAGTAGRGDAGRGVELRAPLSLLQNQLLDFKRRLSAHHPCFSVFTRTPSNVASADPGLRRSLQLPCVFEMRKTIPLSNETETVLLDVRLQLPAAGRPQAESLPADTLPSFVVQESSVDVLQYTDEDIDMLDCRISPYRTANAQILWPGRELRAHGPDTWFTCTIKHTAGKYAATAFLVQGHGDREHQPAGQLHQGIAEQTRVSAVLAVRTRPPRVRSALGSDAALDCAFAADPRLSAAARWALRRSGRRERRIATSSGGRAELSTEPHGNATLLLRRVEIGDEGTYICAVQAAGLELEQAVQLQVTERPTVTVNVNSLSLVEGEQQKLVCDIRNYYPADIHAQWLREPRGAGQLPDTVPNVLTSSHRQSSNGTYSSSRFFLLTAALRDNGRTYTCRVEHASLRAPIRRSVTVAVR</sequence>
<dbReference type="PROSITE" id="PS00290">
    <property type="entry name" value="IG_MHC"/>
    <property type="match status" value="1"/>
</dbReference>
<dbReference type="SMART" id="SM00407">
    <property type="entry name" value="IGc1"/>
    <property type="match status" value="1"/>
</dbReference>
<dbReference type="InterPro" id="IPR003599">
    <property type="entry name" value="Ig_sub"/>
</dbReference>
<accession>A0A226MWN6</accession>
<dbReference type="Proteomes" id="UP000198323">
    <property type="component" value="Unassembled WGS sequence"/>
</dbReference>
<dbReference type="Gene3D" id="2.60.40.10">
    <property type="entry name" value="Immunoglobulins"/>
    <property type="match status" value="2"/>
</dbReference>
<dbReference type="Pfam" id="PF07654">
    <property type="entry name" value="C1-set"/>
    <property type="match status" value="1"/>
</dbReference>
<gene>
    <name evidence="3" type="ORF">ASZ78_016519</name>
</gene>
<evidence type="ECO:0000259" key="2">
    <source>
        <dbReference type="PROSITE" id="PS50835"/>
    </source>
</evidence>
<evidence type="ECO:0000313" key="3">
    <source>
        <dbReference type="EMBL" id="OXB59628.1"/>
    </source>
</evidence>
<dbReference type="EMBL" id="MCFN01000377">
    <property type="protein sequence ID" value="OXB59628.1"/>
    <property type="molecule type" value="Genomic_DNA"/>
</dbReference>
<dbReference type="InterPro" id="IPR050380">
    <property type="entry name" value="Immune_Resp_Modulators"/>
</dbReference>
<reference evidence="3 4" key="1">
    <citation type="submission" date="2016-07" db="EMBL/GenBank/DDBJ databases">
        <title>Disparate Historic Effective Population Sizes Predicted by Modern Levels of Genome Diversity for the Scaled Quail (Callipepla squamata) and the Northern Bobwhite (Colinus virginianus): Inferences from First and Second Generation Draft Genome Assemblies for Sympatric New World Quail.</title>
        <authorList>
            <person name="Oldeschulte D.L."/>
            <person name="Halley Y.A."/>
            <person name="Bhattarai E.K."/>
            <person name="Brashear W.A."/>
            <person name="Hill J."/>
            <person name="Metz R.P."/>
            <person name="Johnson C.D."/>
            <person name="Rollins D."/>
            <person name="Peterson M.J."/>
            <person name="Bickhart D.M."/>
            <person name="Decker J.E."/>
            <person name="Seabury C.M."/>
        </authorList>
    </citation>
    <scope>NUCLEOTIDE SEQUENCE [LARGE SCALE GENOMIC DNA]</scope>
    <source>
        <strain evidence="3 4">Texas</strain>
        <tissue evidence="3">Leg muscle</tissue>
    </source>
</reference>
<dbReference type="AlphaFoldDB" id="A0A226MWN6"/>
<protein>
    <recommendedName>
        <fullName evidence="2">Ig-like domain-containing protein</fullName>
    </recommendedName>
</protein>
<dbReference type="InterPro" id="IPR036179">
    <property type="entry name" value="Ig-like_dom_sf"/>
</dbReference>
<keyword evidence="1" id="KW-0393">Immunoglobulin domain</keyword>
<dbReference type="STRING" id="9009.A0A226MWN6"/>
<dbReference type="InterPro" id="IPR013783">
    <property type="entry name" value="Ig-like_fold"/>
</dbReference>
<dbReference type="SMART" id="SM00409">
    <property type="entry name" value="IG"/>
    <property type="match status" value="2"/>
</dbReference>
<evidence type="ECO:0000256" key="1">
    <source>
        <dbReference type="ARBA" id="ARBA00023319"/>
    </source>
</evidence>
<name>A0A226MWN6_CALSU</name>
<comment type="caution">
    <text evidence="3">The sequence shown here is derived from an EMBL/GenBank/DDBJ whole genome shotgun (WGS) entry which is preliminary data.</text>
</comment>
<dbReference type="PROSITE" id="PS50835">
    <property type="entry name" value="IG_LIKE"/>
    <property type="match status" value="2"/>
</dbReference>
<feature type="domain" description="Ig-like" evidence="2">
    <location>
        <begin position="322"/>
        <end position="424"/>
    </location>
</feature>